<sequence length="57" mass="6549">MFNIDCSHLVGEKTPAISVNASPFVYFRGMKFVKLANGFFPRFSLSDMHLEHRKITD</sequence>
<name>I3SWY6_LOTJA</name>
<accession>I3SWY6</accession>
<evidence type="ECO:0000313" key="1">
    <source>
        <dbReference type="EMBL" id="AFK44778.1"/>
    </source>
</evidence>
<reference evidence="1" key="1">
    <citation type="submission" date="2012-05" db="EMBL/GenBank/DDBJ databases">
        <authorList>
            <person name="Krishnakumar V."/>
            <person name="Cheung F."/>
            <person name="Xiao Y."/>
            <person name="Chan A."/>
            <person name="Moskal W.A."/>
            <person name="Town C.D."/>
        </authorList>
    </citation>
    <scope>NUCLEOTIDE SEQUENCE</scope>
</reference>
<protein>
    <submittedName>
        <fullName evidence="1">Uncharacterized protein</fullName>
    </submittedName>
</protein>
<organism evidence="1">
    <name type="scientific">Lotus japonicus</name>
    <name type="common">Lotus corniculatus var. japonicus</name>
    <dbReference type="NCBI Taxonomy" id="34305"/>
    <lineage>
        <taxon>Eukaryota</taxon>
        <taxon>Viridiplantae</taxon>
        <taxon>Streptophyta</taxon>
        <taxon>Embryophyta</taxon>
        <taxon>Tracheophyta</taxon>
        <taxon>Spermatophyta</taxon>
        <taxon>Magnoliopsida</taxon>
        <taxon>eudicotyledons</taxon>
        <taxon>Gunneridae</taxon>
        <taxon>Pentapetalae</taxon>
        <taxon>rosids</taxon>
        <taxon>fabids</taxon>
        <taxon>Fabales</taxon>
        <taxon>Fabaceae</taxon>
        <taxon>Papilionoideae</taxon>
        <taxon>50 kb inversion clade</taxon>
        <taxon>NPAAA clade</taxon>
        <taxon>Hologalegina</taxon>
        <taxon>robinioid clade</taxon>
        <taxon>Loteae</taxon>
        <taxon>Lotus</taxon>
    </lineage>
</organism>
<dbReference type="EMBL" id="BT144984">
    <property type="protein sequence ID" value="AFK44778.1"/>
    <property type="molecule type" value="mRNA"/>
</dbReference>
<proteinExistence type="evidence at transcript level"/>
<dbReference type="AlphaFoldDB" id="I3SWY6"/>